<dbReference type="InterPro" id="IPR015424">
    <property type="entry name" value="PyrdxlP-dep_Trfase"/>
</dbReference>
<proteinExistence type="predicted"/>
<feature type="domain" description="Aminotransferase class I/classII large" evidence="5">
    <location>
        <begin position="27"/>
        <end position="377"/>
    </location>
</feature>
<evidence type="ECO:0000256" key="1">
    <source>
        <dbReference type="ARBA" id="ARBA00001933"/>
    </source>
</evidence>
<evidence type="ECO:0000313" key="7">
    <source>
        <dbReference type="Proteomes" id="UP001255246"/>
    </source>
</evidence>
<dbReference type="Pfam" id="PF00155">
    <property type="entry name" value="Aminotran_1_2"/>
    <property type="match status" value="1"/>
</dbReference>
<dbReference type="CDD" id="cd00609">
    <property type="entry name" value="AAT_like"/>
    <property type="match status" value="1"/>
</dbReference>
<accession>A0ABU3A7M3</accession>
<dbReference type="PANTHER" id="PTHR43807">
    <property type="entry name" value="FI04487P"/>
    <property type="match status" value="1"/>
</dbReference>
<dbReference type="Gene3D" id="3.40.640.10">
    <property type="entry name" value="Type I PLP-dependent aspartate aminotransferase-like (Major domain)"/>
    <property type="match status" value="1"/>
</dbReference>
<evidence type="ECO:0000256" key="2">
    <source>
        <dbReference type="ARBA" id="ARBA00022576"/>
    </source>
</evidence>
<evidence type="ECO:0000259" key="5">
    <source>
        <dbReference type="Pfam" id="PF00155"/>
    </source>
</evidence>
<dbReference type="SUPFAM" id="SSF53383">
    <property type="entry name" value="PLP-dependent transferases"/>
    <property type="match status" value="1"/>
</dbReference>
<comment type="caution">
    <text evidence="6">The sequence shown here is derived from an EMBL/GenBank/DDBJ whole genome shotgun (WGS) entry which is preliminary data.</text>
</comment>
<comment type="cofactor">
    <cofactor evidence="1">
        <name>pyridoxal 5'-phosphate</name>
        <dbReference type="ChEBI" id="CHEBI:597326"/>
    </cofactor>
</comment>
<keyword evidence="3" id="KW-0808">Transferase</keyword>
<keyword evidence="7" id="KW-1185">Reference proteome</keyword>
<evidence type="ECO:0000313" key="6">
    <source>
        <dbReference type="EMBL" id="MDT0606172.1"/>
    </source>
</evidence>
<dbReference type="EMBL" id="JAVRHR010000001">
    <property type="protein sequence ID" value="MDT0606172.1"/>
    <property type="molecule type" value="Genomic_DNA"/>
</dbReference>
<evidence type="ECO:0000256" key="3">
    <source>
        <dbReference type="ARBA" id="ARBA00022679"/>
    </source>
</evidence>
<dbReference type="PANTHER" id="PTHR43807:SF20">
    <property type="entry name" value="FI04487P"/>
    <property type="match status" value="1"/>
</dbReference>
<protein>
    <submittedName>
        <fullName evidence="6">Methionine aminotransferase</fullName>
    </submittedName>
</protein>
<dbReference type="InterPro" id="IPR015421">
    <property type="entry name" value="PyrdxlP-dep_Trfase_major"/>
</dbReference>
<organism evidence="6 7">
    <name type="scientific">Croceitalea rosinachiae</name>
    <dbReference type="NCBI Taxonomy" id="3075596"/>
    <lineage>
        <taxon>Bacteria</taxon>
        <taxon>Pseudomonadati</taxon>
        <taxon>Bacteroidota</taxon>
        <taxon>Flavobacteriia</taxon>
        <taxon>Flavobacteriales</taxon>
        <taxon>Flavobacteriaceae</taxon>
        <taxon>Croceitalea</taxon>
    </lineage>
</organism>
<keyword evidence="4" id="KW-0663">Pyridoxal phosphate</keyword>
<keyword evidence="2 6" id="KW-0032">Aminotransferase</keyword>
<reference evidence="6 7" key="1">
    <citation type="submission" date="2023-09" db="EMBL/GenBank/DDBJ databases">
        <authorList>
            <person name="Rey-Velasco X."/>
        </authorList>
    </citation>
    <scope>NUCLEOTIDE SEQUENCE [LARGE SCALE GENOMIC DNA]</scope>
    <source>
        <strain evidence="6 7">F388</strain>
    </source>
</reference>
<dbReference type="InterPro" id="IPR051326">
    <property type="entry name" value="Kynurenine-oxoglutarate_AT"/>
</dbReference>
<name>A0ABU3A7M3_9FLAO</name>
<dbReference type="Gene3D" id="3.90.1150.10">
    <property type="entry name" value="Aspartate Aminotransferase, domain 1"/>
    <property type="match status" value="1"/>
</dbReference>
<dbReference type="InterPro" id="IPR015422">
    <property type="entry name" value="PyrdxlP-dep_Trfase_small"/>
</dbReference>
<dbReference type="GO" id="GO:0008483">
    <property type="term" value="F:transaminase activity"/>
    <property type="evidence" value="ECO:0007669"/>
    <property type="project" value="UniProtKB-KW"/>
</dbReference>
<dbReference type="Proteomes" id="UP001255246">
    <property type="component" value="Unassembled WGS sequence"/>
</dbReference>
<sequence length="381" mass="43276">MNLIESKLPKVGTTIFTTMGKLAYQYDAVNLSQGFPNFNADSKLLKLVQEAISEGYNQYAPMQGIYSLREIISEKIENLYGHSYNPENEITITASATQGIFTAISTFVKPNDEVIIFKPAYDCYEPAITLCGGVIVPIQLLDADFKIDWENFKAAITPKTKMVIINTPHNPTGTILSEQDMLKLQYILEDTNIILLSDEVYEHLVFDGKTHESAAKFQGLASRSILCASFGKTFHVTGWKMGYCAAPKELMLEFRKVHQYVVFCVNHPVQHGVAQYLKNPKNYIGLNTFYQQKRDYFLNAIQNSRFKISPCTGTYFQILDYSSITDENDISFAERLIKEYKIASIPISVFNLDNQDNKQLRFCFAKTEETLDKAAEILNRI</sequence>
<gene>
    <name evidence="6" type="ORF">RM706_03980</name>
</gene>
<dbReference type="RefSeq" id="WP_311349731.1">
    <property type="nucleotide sequence ID" value="NZ_JAVRHR010000001.1"/>
</dbReference>
<evidence type="ECO:0000256" key="4">
    <source>
        <dbReference type="ARBA" id="ARBA00022898"/>
    </source>
</evidence>
<dbReference type="NCBIfam" id="NF009079">
    <property type="entry name" value="PRK12414.1"/>
    <property type="match status" value="1"/>
</dbReference>
<dbReference type="InterPro" id="IPR004839">
    <property type="entry name" value="Aminotransferase_I/II_large"/>
</dbReference>
<dbReference type="NCBIfam" id="NF006569">
    <property type="entry name" value="PRK09082.1"/>
    <property type="match status" value="1"/>
</dbReference>